<evidence type="ECO:0000313" key="5">
    <source>
        <dbReference type="EMBL" id="AET65211.1"/>
    </source>
</evidence>
<name>G7WPL0_METH6</name>
<evidence type="ECO:0000313" key="6">
    <source>
        <dbReference type="Proteomes" id="UP000005877"/>
    </source>
</evidence>
<organism evidence="5 6">
    <name type="scientific">Methanothrix harundinacea (strain 6Ac)</name>
    <name type="common">Methanosaeta harundinacea</name>
    <dbReference type="NCBI Taxonomy" id="1110509"/>
    <lineage>
        <taxon>Archaea</taxon>
        <taxon>Methanobacteriati</taxon>
        <taxon>Methanobacteriota</taxon>
        <taxon>Stenosarchaea group</taxon>
        <taxon>Methanomicrobia</taxon>
        <taxon>Methanotrichales</taxon>
        <taxon>Methanotrichaceae</taxon>
        <taxon>Methanothrix</taxon>
    </lineage>
</organism>
<dbReference type="Pfam" id="PF07719">
    <property type="entry name" value="TPR_2"/>
    <property type="match status" value="1"/>
</dbReference>
<keyword evidence="2 3" id="KW-0802">TPR repeat</keyword>
<reference evidence="5 6" key="1">
    <citation type="journal article" date="2012" name="PLoS ONE">
        <title>The genome characteristics and predicted function of methyl-group oxidation pathway in the obligate aceticlastic methanogens, Methanosaeta spp.</title>
        <authorList>
            <person name="Zhu J."/>
            <person name="Zheng H."/>
            <person name="Ai G."/>
            <person name="Zhang G."/>
            <person name="Liu D."/>
            <person name="Liu X."/>
            <person name="Dong X."/>
        </authorList>
    </citation>
    <scope>NUCLEOTIDE SEQUENCE [LARGE SCALE GENOMIC DNA]</scope>
    <source>
        <strain evidence="5 6">6Ac</strain>
    </source>
</reference>
<dbReference type="PATRIC" id="fig|1110509.7.peg.2054"/>
<dbReference type="AlphaFoldDB" id="G7WPL0"/>
<dbReference type="InterPro" id="IPR019734">
    <property type="entry name" value="TPR_rpt"/>
</dbReference>
<dbReference type="HOGENOM" id="CLU_582185_0_0_2"/>
<dbReference type="GeneID" id="31812417"/>
<dbReference type="InterPro" id="IPR051685">
    <property type="entry name" value="Ycf3/AcsC/BcsC/TPR_MFPF"/>
</dbReference>
<dbReference type="InterPro" id="IPR011990">
    <property type="entry name" value="TPR-like_helical_dom_sf"/>
</dbReference>
<dbReference type="Pfam" id="PF13181">
    <property type="entry name" value="TPR_8"/>
    <property type="match status" value="2"/>
</dbReference>
<dbReference type="STRING" id="1110509.Mhar_1854"/>
<proteinExistence type="predicted"/>
<dbReference type="Pfam" id="PF13020">
    <property type="entry name" value="NOV_C"/>
    <property type="match status" value="1"/>
</dbReference>
<dbReference type="OrthoDB" id="115601at2157"/>
<feature type="domain" description="Protein NO VEIN C-terminal" evidence="4">
    <location>
        <begin position="330"/>
        <end position="420"/>
    </location>
</feature>
<feature type="repeat" description="TPR" evidence="3">
    <location>
        <begin position="57"/>
        <end position="90"/>
    </location>
</feature>
<sequence>MKYEYENAIQYFDEAINRHRKSIMALIGKAFCLFDLKKYEESDKYYDMVLVIDPNHASALVGKGKIFYEKRDLNKAIEYFTKASNSDPKFMVPLLNKIYVFQELGEHDRANACYNNIRKSDKKFYLLSKIVDGIELCENDRFEDAIDIYSEIVQKDPNLISAWINMGLIYYLLGIYEKSNACCNRAIAIDPKSTMALYCKRVIYYKQNEFNKSNEYYQRVLEIDPNFFSLNWISDTVYVKHNKAVEYFTFFGTYNKNIIIKIINSTASSDAQLLRLQQSDDRDQHSISDSNLDTIEESLLKFAGQRIDQRVYFEKNICNMDLEFKIGNLGEKYVNNYLTQLERNGSIKRFCWVSDQHATSPFDFYVINDNLDVILIDIKSTNNHFNNKFYLSSNELEQIASSEYEYRIYRIYEMSDSTAKLRISEDIRDFIKSVFELLNRLPEGVRPENISISPSVLTFQSEIIIERGW</sequence>
<evidence type="ECO:0000256" key="3">
    <source>
        <dbReference type="PROSITE-ProRule" id="PRU00339"/>
    </source>
</evidence>
<dbReference type="PANTHER" id="PTHR44943:SF8">
    <property type="entry name" value="TPR REPEAT-CONTAINING PROTEIN MJ0263"/>
    <property type="match status" value="1"/>
</dbReference>
<dbReference type="Gene3D" id="1.25.40.10">
    <property type="entry name" value="Tetratricopeptide repeat domain"/>
    <property type="match status" value="2"/>
</dbReference>
<evidence type="ECO:0000256" key="2">
    <source>
        <dbReference type="ARBA" id="ARBA00022803"/>
    </source>
</evidence>
<keyword evidence="6" id="KW-1185">Reference proteome</keyword>
<dbReference type="SMART" id="SM00028">
    <property type="entry name" value="TPR"/>
    <property type="match status" value="6"/>
</dbReference>
<dbReference type="Proteomes" id="UP000005877">
    <property type="component" value="Chromosome"/>
</dbReference>
<dbReference type="KEGG" id="mhi:Mhar_1854"/>
<keyword evidence="1" id="KW-0677">Repeat</keyword>
<gene>
    <name evidence="5" type="ordered locus">Mhar_1854</name>
</gene>
<evidence type="ECO:0000259" key="4">
    <source>
        <dbReference type="Pfam" id="PF13020"/>
    </source>
</evidence>
<feature type="repeat" description="TPR" evidence="3">
    <location>
        <begin position="194"/>
        <end position="227"/>
    </location>
</feature>
<dbReference type="SUPFAM" id="SSF48452">
    <property type="entry name" value="TPR-like"/>
    <property type="match status" value="1"/>
</dbReference>
<dbReference type="PANTHER" id="PTHR44943">
    <property type="entry name" value="CELLULOSE SYNTHASE OPERON PROTEIN C"/>
    <property type="match status" value="1"/>
</dbReference>
<dbReference type="InterPro" id="IPR013105">
    <property type="entry name" value="TPR_2"/>
</dbReference>
<dbReference type="RefSeq" id="WP_014587389.1">
    <property type="nucleotide sequence ID" value="NC_017527.1"/>
</dbReference>
<dbReference type="EMBL" id="CP003117">
    <property type="protein sequence ID" value="AET65211.1"/>
    <property type="molecule type" value="Genomic_DNA"/>
</dbReference>
<accession>G7WPL0</accession>
<dbReference type="InterPro" id="IPR024975">
    <property type="entry name" value="NOV_C"/>
</dbReference>
<dbReference type="PROSITE" id="PS50005">
    <property type="entry name" value="TPR"/>
    <property type="match status" value="3"/>
</dbReference>
<feature type="repeat" description="TPR" evidence="3">
    <location>
        <begin position="160"/>
        <end position="193"/>
    </location>
</feature>
<evidence type="ECO:0000256" key="1">
    <source>
        <dbReference type="ARBA" id="ARBA00022737"/>
    </source>
</evidence>
<protein>
    <recommendedName>
        <fullName evidence="4">Protein NO VEIN C-terminal domain-containing protein</fullName>
    </recommendedName>
</protein>